<dbReference type="EMBL" id="FO082270">
    <property type="protein sequence ID" value="CCO66428.1"/>
    <property type="molecule type" value="Genomic_DNA"/>
</dbReference>
<dbReference type="Gene3D" id="1.10.472.10">
    <property type="entry name" value="Cyclin-like"/>
    <property type="match status" value="2"/>
</dbReference>
<evidence type="ECO:0000313" key="5">
    <source>
        <dbReference type="EMBL" id="CCO66428.1"/>
    </source>
</evidence>
<feature type="compositionally biased region" description="Basic and acidic residues" evidence="3">
    <location>
        <begin position="341"/>
        <end position="355"/>
    </location>
</feature>
<accession>K8F2A8</accession>
<dbReference type="Pfam" id="PF16899">
    <property type="entry name" value="Cyclin_C_2"/>
    <property type="match status" value="1"/>
</dbReference>
<dbReference type="eggNOG" id="KOG2496">
    <property type="taxonomic scope" value="Eukaryota"/>
</dbReference>
<evidence type="ECO:0000259" key="4">
    <source>
        <dbReference type="SMART" id="SM00385"/>
    </source>
</evidence>
<sequence length="355" mass="40114">MNFQTSTQKKSWTFTSPNELAERRHAQRKKALDVLLSSSSLKKKECVEENDEKLKMMMEKEFSFPTAKEEEIYRKRLEAKIDPLCSAFNLPVKVTHSATTLFKRYCLSNPIVLTNLKIVMVASVYLACKVEESYVSAEQLCKVVKDIDYNKVLNAELAVLQGVDFQLISFGAFRPLRGFRADAIHTVNSDGSEDGSSSNNNKVVVVEKIRECYTKSQEDLKKQLLTDAMFLFPPGQLALSAFLKAAKEVGCKELEEYIVTKCLRNEPDLLKNLDAIEKMTIEEGEEPEEAEAKKADQAMKAFQKKNAKTLGAALKKQASKENLAGEEPVEDDEARKKKKQKVMEEERAKEDAAFD</sequence>
<dbReference type="InterPro" id="IPR036915">
    <property type="entry name" value="Cyclin-like_sf"/>
</dbReference>
<dbReference type="OrthoDB" id="340962at2759"/>
<dbReference type="Pfam" id="PF00134">
    <property type="entry name" value="Cyclin_N"/>
    <property type="match status" value="1"/>
</dbReference>
<keyword evidence="6" id="KW-1185">Reference proteome</keyword>
<evidence type="ECO:0000256" key="3">
    <source>
        <dbReference type="SAM" id="MobiDB-lite"/>
    </source>
</evidence>
<protein>
    <recommendedName>
        <fullName evidence="4">Cyclin-like domain-containing protein</fullName>
    </recommendedName>
</protein>
<dbReference type="InterPro" id="IPR031658">
    <property type="entry name" value="Cyclin_C_2"/>
</dbReference>
<dbReference type="KEGG" id="bpg:Bathy09g02290"/>
<feature type="domain" description="Cyclin-like" evidence="4">
    <location>
        <begin position="79"/>
        <end position="161"/>
    </location>
</feature>
<dbReference type="SUPFAM" id="SSF47954">
    <property type="entry name" value="Cyclin-like"/>
    <property type="match status" value="2"/>
</dbReference>
<feature type="region of interest" description="Disordered" evidence="3">
    <location>
        <begin position="313"/>
        <end position="355"/>
    </location>
</feature>
<evidence type="ECO:0000256" key="2">
    <source>
        <dbReference type="RuleBase" id="RU000383"/>
    </source>
</evidence>
<evidence type="ECO:0000313" key="6">
    <source>
        <dbReference type="Proteomes" id="UP000198341"/>
    </source>
</evidence>
<dbReference type="RefSeq" id="XP_007510868.1">
    <property type="nucleotide sequence ID" value="XM_007510806.1"/>
</dbReference>
<dbReference type="Proteomes" id="UP000198341">
    <property type="component" value="Chromosome 9"/>
</dbReference>
<name>K8F2A8_9CHLO</name>
<dbReference type="PANTHER" id="PTHR10026">
    <property type="entry name" value="CYCLIN"/>
    <property type="match status" value="1"/>
</dbReference>
<keyword evidence="1 2" id="KW-0195">Cyclin</keyword>
<comment type="similarity">
    <text evidence="2">Belongs to the cyclin family.</text>
</comment>
<dbReference type="GO" id="GO:0006357">
    <property type="term" value="P:regulation of transcription by RNA polymerase II"/>
    <property type="evidence" value="ECO:0007669"/>
    <property type="project" value="InterPro"/>
</dbReference>
<reference evidence="5 6" key="1">
    <citation type="submission" date="2011-10" db="EMBL/GenBank/DDBJ databases">
        <authorList>
            <person name="Genoscope - CEA"/>
        </authorList>
    </citation>
    <scope>NUCLEOTIDE SEQUENCE [LARGE SCALE GENOMIC DNA]</scope>
    <source>
        <strain evidence="5 6">RCC 1105</strain>
    </source>
</reference>
<dbReference type="CDD" id="cd20524">
    <property type="entry name" value="CYCLIN_CCNH_rpt1"/>
    <property type="match status" value="1"/>
</dbReference>
<dbReference type="GeneID" id="19013736"/>
<gene>
    <name evidence="5" type="ORF">Bathy09g02290</name>
</gene>
<dbReference type="InterPro" id="IPR013763">
    <property type="entry name" value="Cyclin-like_dom"/>
</dbReference>
<dbReference type="STRING" id="41875.K8F2A8"/>
<proteinExistence type="inferred from homology"/>
<dbReference type="InterPro" id="IPR043198">
    <property type="entry name" value="Cyclin/Ssn8"/>
</dbReference>
<organism evidence="5 6">
    <name type="scientific">Bathycoccus prasinos</name>
    <dbReference type="NCBI Taxonomy" id="41875"/>
    <lineage>
        <taxon>Eukaryota</taxon>
        <taxon>Viridiplantae</taxon>
        <taxon>Chlorophyta</taxon>
        <taxon>Mamiellophyceae</taxon>
        <taxon>Mamiellales</taxon>
        <taxon>Bathycoccaceae</taxon>
        <taxon>Bathycoccus</taxon>
    </lineage>
</organism>
<dbReference type="GO" id="GO:0016538">
    <property type="term" value="F:cyclin-dependent protein serine/threonine kinase regulator activity"/>
    <property type="evidence" value="ECO:0007669"/>
    <property type="project" value="InterPro"/>
</dbReference>
<dbReference type="InterPro" id="IPR006671">
    <property type="entry name" value="Cyclin_N"/>
</dbReference>
<dbReference type="SMART" id="SM00385">
    <property type="entry name" value="CYCLIN"/>
    <property type="match status" value="1"/>
</dbReference>
<evidence type="ECO:0000256" key="1">
    <source>
        <dbReference type="ARBA" id="ARBA00023127"/>
    </source>
</evidence>
<dbReference type="AlphaFoldDB" id="K8F2A8"/>